<sequence length="151" mass="16982">MDLGTSTHCNQITDFLCVQGYNTTTLRLIIGDNSNFCNTTKPGRAWNLNYPSFSVAVEDGQQIKAFTRTVTNVYGPKIAQQPIISGAIMWKYGDYMVRSPLVVYTILPGSQYGYPSFSTSQEKPDSKDFKDSSMYHKDRGMRIYKNGILGH</sequence>
<dbReference type="Proteomes" id="UP000237347">
    <property type="component" value="Unassembled WGS sequence"/>
</dbReference>
<organism evidence="1 2">
    <name type="scientific">Quercus suber</name>
    <name type="common">Cork oak</name>
    <dbReference type="NCBI Taxonomy" id="58331"/>
    <lineage>
        <taxon>Eukaryota</taxon>
        <taxon>Viridiplantae</taxon>
        <taxon>Streptophyta</taxon>
        <taxon>Embryophyta</taxon>
        <taxon>Tracheophyta</taxon>
        <taxon>Spermatophyta</taxon>
        <taxon>Magnoliopsida</taxon>
        <taxon>eudicotyledons</taxon>
        <taxon>Gunneridae</taxon>
        <taxon>Pentapetalae</taxon>
        <taxon>rosids</taxon>
        <taxon>fabids</taxon>
        <taxon>Fagales</taxon>
        <taxon>Fagaceae</taxon>
        <taxon>Quercus</taxon>
    </lineage>
</organism>
<keyword evidence="2" id="KW-1185">Reference proteome</keyword>
<dbReference type="AlphaFoldDB" id="A0AAW0J2F2"/>
<evidence type="ECO:0000313" key="2">
    <source>
        <dbReference type="Proteomes" id="UP000237347"/>
    </source>
</evidence>
<accession>A0AAW0J2F2</accession>
<name>A0AAW0J2F2_QUESU</name>
<protein>
    <submittedName>
        <fullName evidence="1">Cucumisin</fullName>
    </submittedName>
</protein>
<dbReference type="Gene3D" id="2.60.40.2310">
    <property type="match status" value="1"/>
</dbReference>
<gene>
    <name evidence="1" type="primary">CUCM1_3</name>
    <name evidence="1" type="ORF">CFP56_038449</name>
</gene>
<dbReference type="EMBL" id="PKMF04000725">
    <property type="protein sequence ID" value="KAK7820795.1"/>
    <property type="molecule type" value="Genomic_DNA"/>
</dbReference>
<proteinExistence type="predicted"/>
<reference evidence="1 2" key="1">
    <citation type="journal article" date="2018" name="Sci. Data">
        <title>The draft genome sequence of cork oak.</title>
        <authorList>
            <person name="Ramos A.M."/>
            <person name="Usie A."/>
            <person name="Barbosa P."/>
            <person name="Barros P.M."/>
            <person name="Capote T."/>
            <person name="Chaves I."/>
            <person name="Simoes F."/>
            <person name="Abreu I."/>
            <person name="Carrasquinho I."/>
            <person name="Faro C."/>
            <person name="Guimaraes J.B."/>
            <person name="Mendonca D."/>
            <person name="Nobrega F."/>
            <person name="Rodrigues L."/>
            <person name="Saibo N.J.M."/>
            <person name="Varela M.C."/>
            <person name="Egas C."/>
            <person name="Matos J."/>
            <person name="Miguel C.M."/>
            <person name="Oliveira M.M."/>
            <person name="Ricardo C.P."/>
            <person name="Goncalves S."/>
        </authorList>
    </citation>
    <scope>NUCLEOTIDE SEQUENCE [LARGE SCALE GENOMIC DNA]</scope>
    <source>
        <strain evidence="2">cv. HL8</strain>
    </source>
</reference>
<evidence type="ECO:0000313" key="1">
    <source>
        <dbReference type="EMBL" id="KAK7820795.1"/>
    </source>
</evidence>
<comment type="caution">
    <text evidence="1">The sequence shown here is derived from an EMBL/GenBank/DDBJ whole genome shotgun (WGS) entry which is preliminary data.</text>
</comment>